<organism evidence="2 3">
    <name type="scientific">Cucurbita argyrosperma subsp. sororia</name>
    <dbReference type="NCBI Taxonomy" id="37648"/>
    <lineage>
        <taxon>Eukaryota</taxon>
        <taxon>Viridiplantae</taxon>
        <taxon>Streptophyta</taxon>
        <taxon>Embryophyta</taxon>
        <taxon>Tracheophyta</taxon>
        <taxon>Spermatophyta</taxon>
        <taxon>Magnoliopsida</taxon>
        <taxon>eudicotyledons</taxon>
        <taxon>Gunneridae</taxon>
        <taxon>Pentapetalae</taxon>
        <taxon>rosids</taxon>
        <taxon>fabids</taxon>
        <taxon>Cucurbitales</taxon>
        <taxon>Cucurbitaceae</taxon>
        <taxon>Cucurbiteae</taxon>
        <taxon>Cucurbita</taxon>
    </lineage>
</organism>
<dbReference type="Proteomes" id="UP000685013">
    <property type="component" value="Chromosome 2"/>
</dbReference>
<name>A0AAV6NXY4_9ROSI</name>
<comment type="caution">
    <text evidence="2">The sequence shown here is derived from an EMBL/GenBank/DDBJ whole genome shotgun (WGS) entry which is preliminary data.</text>
</comment>
<protein>
    <recommendedName>
        <fullName evidence="4">Transcription elongation factor B polypeptide 3</fullName>
    </recommendedName>
</protein>
<gene>
    <name evidence="2" type="ORF">SDJN03_02057</name>
</gene>
<accession>A0AAV6NXY4</accession>
<dbReference type="EMBL" id="JAGKQH010000002">
    <property type="protein sequence ID" value="KAG6604740.1"/>
    <property type="molecule type" value="Genomic_DNA"/>
</dbReference>
<dbReference type="AlphaFoldDB" id="A0AAV6NXY4"/>
<evidence type="ECO:0000313" key="3">
    <source>
        <dbReference type="Proteomes" id="UP000685013"/>
    </source>
</evidence>
<dbReference type="InterPro" id="IPR010684">
    <property type="entry name" value="RNA_pol_II_trans_fac_SIII_A"/>
</dbReference>
<feature type="compositionally biased region" description="Polar residues" evidence="1">
    <location>
        <begin position="240"/>
        <end position="256"/>
    </location>
</feature>
<dbReference type="GO" id="GO:0006368">
    <property type="term" value="P:transcription elongation by RNA polymerase II"/>
    <property type="evidence" value="ECO:0007669"/>
    <property type="project" value="InterPro"/>
</dbReference>
<evidence type="ECO:0000313" key="2">
    <source>
        <dbReference type="EMBL" id="KAG6604740.1"/>
    </source>
</evidence>
<sequence>MIKVSSTIVLLFQRFSSSPSSQTVAWQPEKEEMYPVRKVPSLVDLCVYKAIDNLRFLGDVGETDLHLLERILPHCTVDQLMHVEKSSEGRDLTPVTDKLWKKFYERQFGRENTNIVSERMQKKKVAFRWIQLYEAKMKDIEKNESEAADRIKQSYLKENARKQSRQIQICSKVPPASNKRSFGAGYGSNVTNTKNKLLKKSKIEVLQSQEMKNIKAWRRNAVQKTCDIPSTKKPMFSGRDSASTSKSTTTHMARKW</sequence>
<proteinExistence type="predicted"/>
<reference evidence="2 3" key="1">
    <citation type="journal article" date="2021" name="Hortic Res">
        <title>The domestication of Cucurbita argyrosperma as revealed by the genome of its wild relative.</title>
        <authorList>
            <person name="Barrera-Redondo J."/>
            <person name="Sanchez-de la Vega G."/>
            <person name="Aguirre-Liguori J.A."/>
            <person name="Castellanos-Morales G."/>
            <person name="Gutierrez-Guerrero Y.T."/>
            <person name="Aguirre-Dugua X."/>
            <person name="Aguirre-Planter E."/>
            <person name="Tenaillon M.I."/>
            <person name="Lira-Saade R."/>
            <person name="Eguiarte L.E."/>
        </authorList>
    </citation>
    <scope>NUCLEOTIDE SEQUENCE [LARGE SCALE GENOMIC DNA]</scope>
    <source>
        <strain evidence="2">JBR-2021</strain>
    </source>
</reference>
<feature type="region of interest" description="Disordered" evidence="1">
    <location>
        <begin position="228"/>
        <end position="256"/>
    </location>
</feature>
<feature type="non-terminal residue" evidence="2">
    <location>
        <position position="1"/>
    </location>
</feature>
<evidence type="ECO:0008006" key="4">
    <source>
        <dbReference type="Google" id="ProtNLM"/>
    </source>
</evidence>
<dbReference type="Pfam" id="PF06881">
    <property type="entry name" value="Elongin_A"/>
    <property type="match status" value="1"/>
</dbReference>
<dbReference type="GO" id="GO:0070449">
    <property type="term" value="C:elongin complex"/>
    <property type="evidence" value="ECO:0007669"/>
    <property type="project" value="InterPro"/>
</dbReference>
<dbReference type="PANTHER" id="PTHR47543">
    <property type="entry name" value="OS08G0169600 PROTEIN"/>
    <property type="match status" value="1"/>
</dbReference>
<dbReference type="PANTHER" id="PTHR47543:SF2">
    <property type="entry name" value="RNA POLYMERASE II TRANSCRIPTION FACTOR SIII SUBUNIT A"/>
    <property type="match status" value="1"/>
</dbReference>
<evidence type="ECO:0000256" key="1">
    <source>
        <dbReference type="SAM" id="MobiDB-lite"/>
    </source>
</evidence>
<keyword evidence="3" id="KW-1185">Reference proteome</keyword>